<dbReference type="PROSITE" id="PS50404">
    <property type="entry name" value="GST_NTER"/>
    <property type="match status" value="1"/>
</dbReference>
<name>A0AA88YB82_PINIB</name>
<feature type="non-terminal residue" evidence="2">
    <location>
        <position position="1"/>
    </location>
</feature>
<protein>
    <recommendedName>
        <fullName evidence="1">GST N-terminal domain-containing protein</fullName>
    </recommendedName>
</protein>
<gene>
    <name evidence="2" type="ORF">FSP39_000743</name>
</gene>
<dbReference type="Pfam" id="PF02798">
    <property type="entry name" value="GST_N"/>
    <property type="match status" value="1"/>
</dbReference>
<accession>A0AA88YB82</accession>
<dbReference type="GO" id="GO:0004364">
    <property type="term" value="F:glutathione transferase activity"/>
    <property type="evidence" value="ECO:0007669"/>
    <property type="project" value="TreeGrafter"/>
</dbReference>
<dbReference type="PANTHER" id="PTHR11571:SF230">
    <property type="entry name" value="GLUTATHIONE TRANSFERASE"/>
    <property type="match status" value="1"/>
</dbReference>
<evidence type="ECO:0000313" key="2">
    <source>
        <dbReference type="EMBL" id="KAK3096498.1"/>
    </source>
</evidence>
<reference evidence="2" key="1">
    <citation type="submission" date="2019-08" db="EMBL/GenBank/DDBJ databases">
        <title>The improved chromosome-level genome for the pearl oyster Pinctada fucata martensii using PacBio sequencing and Hi-C.</title>
        <authorList>
            <person name="Zheng Z."/>
        </authorList>
    </citation>
    <scope>NUCLEOTIDE SEQUENCE</scope>
    <source>
        <strain evidence="2">ZZ-2019</strain>
        <tissue evidence="2">Adductor muscle</tissue>
    </source>
</reference>
<dbReference type="AlphaFoldDB" id="A0AA88YB82"/>
<dbReference type="GO" id="GO:0006749">
    <property type="term" value="P:glutathione metabolic process"/>
    <property type="evidence" value="ECO:0007669"/>
    <property type="project" value="TreeGrafter"/>
</dbReference>
<dbReference type="SUPFAM" id="SSF52833">
    <property type="entry name" value="Thioredoxin-like"/>
    <property type="match status" value="1"/>
</dbReference>
<dbReference type="EMBL" id="VSWD01000007">
    <property type="protein sequence ID" value="KAK3096498.1"/>
    <property type="molecule type" value="Genomic_DNA"/>
</dbReference>
<evidence type="ECO:0000313" key="3">
    <source>
        <dbReference type="Proteomes" id="UP001186944"/>
    </source>
</evidence>
<organism evidence="2 3">
    <name type="scientific">Pinctada imbricata</name>
    <name type="common">Atlantic pearl-oyster</name>
    <name type="synonym">Pinctada martensii</name>
    <dbReference type="NCBI Taxonomy" id="66713"/>
    <lineage>
        <taxon>Eukaryota</taxon>
        <taxon>Metazoa</taxon>
        <taxon>Spiralia</taxon>
        <taxon>Lophotrochozoa</taxon>
        <taxon>Mollusca</taxon>
        <taxon>Bivalvia</taxon>
        <taxon>Autobranchia</taxon>
        <taxon>Pteriomorphia</taxon>
        <taxon>Pterioida</taxon>
        <taxon>Pterioidea</taxon>
        <taxon>Pteriidae</taxon>
        <taxon>Pinctada</taxon>
    </lineage>
</organism>
<dbReference type="InterPro" id="IPR036249">
    <property type="entry name" value="Thioredoxin-like_sf"/>
</dbReference>
<dbReference type="Gene3D" id="1.20.1050.130">
    <property type="match status" value="1"/>
</dbReference>
<keyword evidence="3" id="KW-1185">Reference proteome</keyword>
<dbReference type="InterPro" id="IPR036282">
    <property type="entry name" value="Glutathione-S-Trfase_C_sf"/>
</dbReference>
<evidence type="ECO:0000259" key="1">
    <source>
        <dbReference type="PROSITE" id="PS50404"/>
    </source>
</evidence>
<dbReference type="SUPFAM" id="SSF47616">
    <property type="entry name" value="GST C-terminal domain-like"/>
    <property type="match status" value="1"/>
</dbReference>
<proteinExistence type="predicted"/>
<dbReference type="PANTHER" id="PTHR11571">
    <property type="entry name" value="GLUTATHIONE S-TRANSFERASE"/>
    <property type="match status" value="1"/>
</dbReference>
<dbReference type="InterPro" id="IPR004045">
    <property type="entry name" value="Glutathione_S-Trfase_N"/>
</dbReference>
<feature type="domain" description="GST N-terminal" evidence="1">
    <location>
        <begin position="1"/>
        <end position="45"/>
    </location>
</feature>
<dbReference type="InterPro" id="IPR050213">
    <property type="entry name" value="GST_superfamily"/>
</dbReference>
<sequence>KRSLTLLSDGKLVFEQVPMLEIDGLLLVQTGAINRYLASKAGMYGKSNQESTLLDLYYDGSRDFQELFIEIGFQKPEEELKVAREKSISRYLPVFDKVL</sequence>
<comment type="caution">
    <text evidence="2">The sequence shown here is derived from an EMBL/GenBank/DDBJ whole genome shotgun (WGS) entry which is preliminary data.</text>
</comment>
<dbReference type="Proteomes" id="UP001186944">
    <property type="component" value="Unassembled WGS sequence"/>
</dbReference>